<dbReference type="OrthoDB" id="9807115at2"/>
<keyword evidence="2" id="KW-0813">Transport</keyword>
<evidence type="ECO:0000256" key="6">
    <source>
        <dbReference type="ARBA" id="ARBA00022989"/>
    </source>
</evidence>
<keyword evidence="11" id="KW-1185">Reference proteome</keyword>
<evidence type="ECO:0000256" key="1">
    <source>
        <dbReference type="ARBA" id="ARBA00004429"/>
    </source>
</evidence>
<evidence type="ECO:0000313" key="11">
    <source>
        <dbReference type="Proteomes" id="UP000029273"/>
    </source>
</evidence>
<dbReference type="GO" id="GO:0022857">
    <property type="term" value="F:transmembrane transporter activity"/>
    <property type="evidence" value="ECO:0007669"/>
    <property type="project" value="InterPro"/>
</dbReference>
<evidence type="ECO:0000256" key="2">
    <source>
        <dbReference type="ARBA" id="ARBA00022448"/>
    </source>
</evidence>
<evidence type="ECO:0000256" key="5">
    <source>
        <dbReference type="ARBA" id="ARBA00022970"/>
    </source>
</evidence>
<keyword evidence="5" id="KW-0029">Amino-acid transport</keyword>
<dbReference type="RefSeq" id="WP_065089512.1">
    <property type="nucleotide sequence ID" value="NZ_JQSG02000003.1"/>
</dbReference>
<accession>A0A1A6C4D2</accession>
<dbReference type="Proteomes" id="UP000029273">
    <property type="component" value="Unassembled WGS sequence"/>
</dbReference>
<feature type="transmembrane region" description="Helical" evidence="9">
    <location>
        <begin position="94"/>
        <end position="112"/>
    </location>
</feature>
<dbReference type="GO" id="GO:0006865">
    <property type="term" value="P:amino acid transport"/>
    <property type="evidence" value="ECO:0007669"/>
    <property type="project" value="UniProtKB-KW"/>
</dbReference>
<dbReference type="EMBL" id="JQSG02000003">
    <property type="protein sequence ID" value="OBS09427.1"/>
    <property type="molecule type" value="Genomic_DNA"/>
</dbReference>
<keyword evidence="6 9" id="KW-1133">Transmembrane helix</keyword>
<keyword evidence="7 9" id="KW-0472">Membrane</keyword>
<evidence type="ECO:0000256" key="4">
    <source>
        <dbReference type="ARBA" id="ARBA00022692"/>
    </source>
</evidence>
<comment type="similarity">
    <text evidence="8">Belongs to the binding-protein-dependent transport system permease family. LivHM subfamily.</text>
</comment>
<organism evidence="10 11">
    <name type="scientific">Acidihalobacter prosperus</name>
    <dbReference type="NCBI Taxonomy" id="160660"/>
    <lineage>
        <taxon>Bacteria</taxon>
        <taxon>Pseudomonadati</taxon>
        <taxon>Pseudomonadota</taxon>
        <taxon>Gammaproteobacteria</taxon>
        <taxon>Chromatiales</taxon>
        <taxon>Ectothiorhodospiraceae</taxon>
        <taxon>Acidihalobacter</taxon>
    </lineage>
</organism>
<gene>
    <name evidence="10" type="ORF">Thpro_021755</name>
</gene>
<evidence type="ECO:0000313" key="10">
    <source>
        <dbReference type="EMBL" id="OBS09427.1"/>
    </source>
</evidence>
<feature type="transmembrane region" description="Helical" evidence="9">
    <location>
        <begin position="191"/>
        <end position="212"/>
    </location>
</feature>
<dbReference type="CDD" id="cd06582">
    <property type="entry name" value="TM_PBP1_LivH_like"/>
    <property type="match status" value="1"/>
</dbReference>
<dbReference type="GO" id="GO:0005886">
    <property type="term" value="C:plasma membrane"/>
    <property type="evidence" value="ECO:0007669"/>
    <property type="project" value="UniProtKB-SubCell"/>
</dbReference>
<dbReference type="STRING" id="160660.BJI67_01015"/>
<evidence type="ECO:0000256" key="7">
    <source>
        <dbReference type="ARBA" id="ARBA00023136"/>
    </source>
</evidence>
<name>A0A1A6C4D2_9GAMM</name>
<reference evidence="10 11" key="1">
    <citation type="journal article" date="2014" name="Genome Announc.">
        <title>Draft Genome Sequence of the Iron-Oxidizing, Acidophilic, and Halotolerant 'Thiobacillus prosperus' Type Strain DSM 5130.</title>
        <authorList>
            <person name="Ossandon F.J."/>
            <person name="Cardenas J.P."/>
            <person name="Corbett M."/>
            <person name="Quatrini R."/>
            <person name="Holmes D.S."/>
            <person name="Watkin E."/>
        </authorList>
    </citation>
    <scope>NUCLEOTIDE SEQUENCE [LARGE SCALE GENOMIC DNA]</scope>
    <source>
        <strain evidence="10 11">DSM 5130</strain>
    </source>
</reference>
<evidence type="ECO:0000256" key="3">
    <source>
        <dbReference type="ARBA" id="ARBA00022475"/>
    </source>
</evidence>
<dbReference type="AlphaFoldDB" id="A0A1A6C4D2"/>
<sequence length="288" mass="30378">MELILFDVLNGLLLGVFYALMALGLSLILGLNRVINFAHGGFLALAGYLAYTLLPYIGFAGALIVAPLLAALLGVVVERLLIRPLYGRDPLFSLLLTFGLVLIMEDMIRTIWGAQGLPLQTPQFLQGALSQTYFFITGYRVLILVIAVTFAVGLLAFLRYTRVGLRILAGASDLDTVSALGVSIYQLRALSFAAGIFLAGIAGVLAAGWQGLSPQMGDSLIMPSFVAIIVGGVGSLLGSLLGGLLIGLASGITSAFYPQASELVIYIIMALVLAIRPRGLLGKESIFG</sequence>
<feature type="transmembrane region" description="Helical" evidence="9">
    <location>
        <begin position="60"/>
        <end position="82"/>
    </location>
</feature>
<feature type="transmembrane region" description="Helical" evidence="9">
    <location>
        <begin position="12"/>
        <end position="30"/>
    </location>
</feature>
<evidence type="ECO:0000256" key="8">
    <source>
        <dbReference type="ARBA" id="ARBA00037998"/>
    </source>
</evidence>
<keyword evidence="4 9" id="KW-0812">Transmembrane</keyword>
<feature type="transmembrane region" description="Helical" evidence="9">
    <location>
        <begin position="224"/>
        <end position="249"/>
    </location>
</feature>
<dbReference type="PANTHER" id="PTHR11795">
    <property type="entry name" value="BRANCHED-CHAIN AMINO ACID TRANSPORT SYSTEM PERMEASE PROTEIN LIVH"/>
    <property type="match status" value="1"/>
</dbReference>
<comment type="subcellular location">
    <subcellularLocation>
        <location evidence="1">Cell inner membrane</location>
        <topology evidence="1">Multi-pass membrane protein</topology>
    </subcellularLocation>
</comment>
<keyword evidence="3" id="KW-1003">Cell membrane</keyword>
<dbReference type="Pfam" id="PF02653">
    <property type="entry name" value="BPD_transp_2"/>
    <property type="match status" value="1"/>
</dbReference>
<comment type="caution">
    <text evidence="10">The sequence shown here is derived from an EMBL/GenBank/DDBJ whole genome shotgun (WGS) entry which is preliminary data.</text>
</comment>
<dbReference type="PANTHER" id="PTHR11795:SF442">
    <property type="entry name" value="ABC TRANSPORTER ATP-BINDING PROTEIN"/>
    <property type="match status" value="1"/>
</dbReference>
<feature type="transmembrane region" description="Helical" evidence="9">
    <location>
        <begin position="255"/>
        <end position="275"/>
    </location>
</feature>
<dbReference type="InterPro" id="IPR001851">
    <property type="entry name" value="ABC_transp_permease"/>
</dbReference>
<evidence type="ECO:0000256" key="9">
    <source>
        <dbReference type="SAM" id="Phobius"/>
    </source>
</evidence>
<feature type="transmembrane region" description="Helical" evidence="9">
    <location>
        <begin position="132"/>
        <end position="158"/>
    </location>
</feature>
<proteinExistence type="inferred from homology"/>
<dbReference type="InterPro" id="IPR052157">
    <property type="entry name" value="BCAA_transport_permease"/>
</dbReference>
<protein>
    <submittedName>
        <fullName evidence="10">High-affinity branched-chain amino acid transport system permease protein LivH</fullName>
    </submittedName>
</protein>